<accession>A0A517ZXE0</accession>
<evidence type="ECO:0000313" key="5">
    <source>
        <dbReference type="Proteomes" id="UP000319383"/>
    </source>
</evidence>
<gene>
    <name evidence="4" type="primary">qseF</name>
    <name evidence="4" type="ORF">Mal52_56690</name>
</gene>
<evidence type="ECO:0000256" key="1">
    <source>
        <dbReference type="ARBA" id="ARBA00022553"/>
    </source>
</evidence>
<reference evidence="4 5" key="1">
    <citation type="submission" date="2019-02" db="EMBL/GenBank/DDBJ databases">
        <title>Deep-cultivation of Planctomycetes and their phenomic and genomic characterization uncovers novel biology.</title>
        <authorList>
            <person name="Wiegand S."/>
            <person name="Jogler M."/>
            <person name="Boedeker C."/>
            <person name="Pinto D."/>
            <person name="Vollmers J."/>
            <person name="Rivas-Marin E."/>
            <person name="Kohn T."/>
            <person name="Peeters S.H."/>
            <person name="Heuer A."/>
            <person name="Rast P."/>
            <person name="Oberbeckmann S."/>
            <person name="Bunk B."/>
            <person name="Jeske O."/>
            <person name="Meyerdierks A."/>
            <person name="Storesund J.E."/>
            <person name="Kallscheuer N."/>
            <person name="Luecker S."/>
            <person name="Lage O.M."/>
            <person name="Pohl T."/>
            <person name="Merkel B.J."/>
            <person name="Hornburger P."/>
            <person name="Mueller R.-W."/>
            <person name="Bruemmer F."/>
            <person name="Labrenz M."/>
            <person name="Spormann A.M."/>
            <person name="Op den Camp H."/>
            <person name="Overmann J."/>
            <person name="Amann R."/>
            <person name="Jetten M.S.M."/>
            <person name="Mascher T."/>
            <person name="Medema M.H."/>
            <person name="Devos D.P."/>
            <person name="Kaster A.-K."/>
            <person name="Ovreas L."/>
            <person name="Rohde M."/>
            <person name="Galperin M.Y."/>
            <person name="Jogler C."/>
        </authorList>
    </citation>
    <scope>NUCLEOTIDE SEQUENCE [LARGE SCALE GENOMIC DNA]</scope>
    <source>
        <strain evidence="4 5">Mal52</strain>
    </source>
</reference>
<dbReference type="KEGG" id="sdyn:Mal52_56690"/>
<feature type="domain" description="Response regulatory" evidence="3">
    <location>
        <begin position="10"/>
        <end position="123"/>
    </location>
</feature>
<feature type="modified residue" description="4-aspartylphosphate" evidence="2">
    <location>
        <position position="58"/>
    </location>
</feature>
<dbReference type="InterPro" id="IPR001789">
    <property type="entry name" value="Sig_transdc_resp-reg_receiver"/>
</dbReference>
<dbReference type="Proteomes" id="UP000319383">
    <property type="component" value="Chromosome"/>
</dbReference>
<evidence type="ECO:0000313" key="4">
    <source>
        <dbReference type="EMBL" id="QDU47141.1"/>
    </source>
</evidence>
<dbReference type="Gene3D" id="3.40.50.2300">
    <property type="match status" value="1"/>
</dbReference>
<dbReference type="GO" id="GO:0000160">
    <property type="term" value="P:phosphorelay signal transduction system"/>
    <property type="evidence" value="ECO:0007669"/>
    <property type="project" value="InterPro"/>
</dbReference>
<dbReference type="PROSITE" id="PS50110">
    <property type="entry name" value="RESPONSE_REGULATORY"/>
    <property type="match status" value="1"/>
</dbReference>
<dbReference type="PANTHER" id="PTHR44591:SF23">
    <property type="entry name" value="CHEY SUBFAMILY"/>
    <property type="match status" value="1"/>
</dbReference>
<dbReference type="OrthoDB" id="280492at2"/>
<dbReference type="CDD" id="cd00156">
    <property type="entry name" value="REC"/>
    <property type="match status" value="1"/>
</dbReference>
<sequence length="140" mass="15827">MRRRGNRPYELLIADDDPHFREALRSIFELRFSLVEAESGEEAIDIVQEQHVDLVLLDMHMEVLTGLETVRIVKSLHELLPCIIITADATDDLRRDAEQAEAYSVLAKPVTKIEVVKSVSDAIGQTYNDPDILNWAASLN</sequence>
<dbReference type="PANTHER" id="PTHR44591">
    <property type="entry name" value="STRESS RESPONSE REGULATOR PROTEIN 1"/>
    <property type="match status" value="1"/>
</dbReference>
<evidence type="ECO:0000259" key="3">
    <source>
        <dbReference type="PROSITE" id="PS50110"/>
    </source>
</evidence>
<dbReference type="SUPFAM" id="SSF52172">
    <property type="entry name" value="CheY-like"/>
    <property type="match status" value="1"/>
</dbReference>
<dbReference type="InterPro" id="IPR011006">
    <property type="entry name" value="CheY-like_superfamily"/>
</dbReference>
<keyword evidence="5" id="KW-1185">Reference proteome</keyword>
<keyword evidence="1 2" id="KW-0597">Phosphoprotein</keyword>
<dbReference type="Pfam" id="PF00072">
    <property type="entry name" value="Response_reg"/>
    <property type="match status" value="1"/>
</dbReference>
<proteinExistence type="predicted"/>
<organism evidence="4 5">
    <name type="scientific">Symmachiella dynata</name>
    <dbReference type="NCBI Taxonomy" id="2527995"/>
    <lineage>
        <taxon>Bacteria</taxon>
        <taxon>Pseudomonadati</taxon>
        <taxon>Planctomycetota</taxon>
        <taxon>Planctomycetia</taxon>
        <taxon>Planctomycetales</taxon>
        <taxon>Planctomycetaceae</taxon>
        <taxon>Symmachiella</taxon>
    </lineage>
</organism>
<dbReference type="EMBL" id="CP036276">
    <property type="protein sequence ID" value="QDU47141.1"/>
    <property type="molecule type" value="Genomic_DNA"/>
</dbReference>
<dbReference type="SMART" id="SM00448">
    <property type="entry name" value="REC"/>
    <property type="match status" value="1"/>
</dbReference>
<dbReference type="AlphaFoldDB" id="A0A517ZXE0"/>
<dbReference type="InterPro" id="IPR050595">
    <property type="entry name" value="Bact_response_regulator"/>
</dbReference>
<dbReference type="RefSeq" id="WP_145379837.1">
    <property type="nucleotide sequence ID" value="NZ_CAXBED010000048.1"/>
</dbReference>
<protein>
    <submittedName>
        <fullName evidence="4">Transcriptional regulatory protein QseF</fullName>
    </submittedName>
</protein>
<evidence type="ECO:0000256" key="2">
    <source>
        <dbReference type="PROSITE-ProRule" id="PRU00169"/>
    </source>
</evidence>
<name>A0A517ZXE0_9PLAN</name>